<sequence>MVIIGERVEDGLKSGKIKSASNGQDGVNKFSNNNNKKKEGETNVVVAGSSQMPLT</sequence>
<evidence type="ECO:0000313" key="3">
    <source>
        <dbReference type="Proteomes" id="UP000265520"/>
    </source>
</evidence>
<keyword evidence="3" id="KW-1185">Reference proteome</keyword>
<dbReference type="AlphaFoldDB" id="A0A392W828"/>
<proteinExistence type="predicted"/>
<dbReference type="EMBL" id="LXQA011424051">
    <property type="protein sequence ID" value="MCI96794.1"/>
    <property type="molecule type" value="Genomic_DNA"/>
</dbReference>
<evidence type="ECO:0000313" key="2">
    <source>
        <dbReference type="EMBL" id="MCI96794.1"/>
    </source>
</evidence>
<evidence type="ECO:0000256" key="1">
    <source>
        <dbReference type="SAM" id="MobiDB-lite"/>
    </source>
</evidence>
<name>A0A392W828_9FABA</name>
<organism evidence="2 3">
    <name type="scientific">Trifolium medium</name>
    <dbReference type="NCBI Taxonomy" id="97028"/>
    <lineage>
        <taxon>Eukaryota</taxon>
        <taxon>Viridiplantae</taxon>
        <taxon>Streptophyta</taxon>
        <taxon>Embryophyta</taxon>
        <taxon>Tracheophyta</taxon>
        <taxon>Spermatophyta</taxon>
        <taxon>Magnoliopsida</taxon>
        <taxon>eudicotyledons</taxon>
        <taxon>Gunneridae</taxon>
        <taxon>Pentapetalae</taxon>
        <taxon>rosids</taxon>
        <taxon>fabids</taxon>
        <taxon>Fabales</taxon>
        <taxon>Fabaceae</taxon>
        <taxon>Papilionoideae</taxon>
        <taxon>50 kb inversion clade</taxon>
        <taxon>NPAAA clade</taxon>
        <taxon>Hologalegina</taxon>
        <taxon>IRL clade</taxon>
        <taxon>Trifolieae</taxon>
        <taxon>Trifolium</taxon>
    </lineage>
</organism>
<accession>A0A392W828</accession>
<protein>
    <submittedName>
        <fullName evidence="2">Uncharacterized protein</fullName>
    </submittedName>
</protein>
<comment type="caution">
    <text evidence="2">The sequence shown here is derived from an EMBL/GenBank/DDBJ whole genome shotgun (WGS) entry which is preliminary data.</text>
</comment>
<feature type="non-terminal residue" evidence="2">
    <location>
        <position position="55"/>
    </location>
</feature>
<feature type="region of interest" description="Disordered" evidence="1">
    <location>
        <begin position="15"/>
        <end position="55"/>
    </location>
</feature>
<dbReference type="Proteomes" id="UP000265520">
    <property type="component" value="Unassembled WGS sequence"/>
</dbReference>
<reference evidence="2 3" key="1">
    <citation type="journal article" date="2018" name="Front. Plant Sci.">
        <title>Red Clover (Trifolium pratense) and Zigzag Clover (T. medium) - A Picture of Genomic Similarities and Differences.</title>
        <authorList>
            <person name="Dluhosova J."/>
            <person name="Istvanek J."/>
            <person name="Nedelnik J."/>
            <person name="Repkova J."/>
        </authorList>
    </citation>
    <scope>NUCLEOTIDE SEQUENCE [LARGE SCALE GENOMIC DNA]</scope>
    <source>
        <strain evidence="3">cv. 10/8</strain>
        <tissue evidence="2">Leaf</tissue>
    </source>
</reference>